<evidence type="ECO:0000313" key="2">
    <source>
        <dbReference type="EMBL" id="PXF48300.1"/>
    </source>
</evidence>
<dbReference type="Proteomes" id="UP000247409">
    <property type="component" value="Unassembled WGS sequence"/>
</dbReference>
<organism evidence="2 3">
    <name type="scientific">Gracilariopsis chorda</name>
    <dbReference type="NCBI Taxonomy" id="448386"/>
    <lineage>
        <taxon>Eukaryota</taxon>
        <taxon>Rhodophyta</taxon>
        <taxon>Florideophyceae</taxon>
        <taxon>Rhodymeniophycidae</taxon>
        <taxon>Gracilariales</taxon>
        <taxon>Gracilariaceae</taxon>
        <taxon>Gracilariopsis</taxon>
    </lineage>
</organism>
<keyword evidence="1" id="KW-0812">Transmembrane</keyword>
<comment type="caution">
    <text evidence="2">The sequence shown here is derived from an EMBL/GenBank/DDBJ whole genome shotgun (WGS) entry which is preliminary data.</text>
</comment>
<evidence type="ECO:0000256" key="1">
    <source>
        <dbReference type="SAM" id="Phobius"/>
    </source>
</evidence>
<evidence type="ECO:0000313" key="3">
    <source>
        <dbReference type="Proteomes" id="UP000247409"/>
    </source>
</evidence>
<name>A0A2V3J4K2_9FLOR</name>
<keyword evidence="1" id="KW-0472">Membrane</keyword>
<gene>
    <name evidence="2" type="ORF">BWQ96_01989</name>
</gene>
<reference evidence="2 3" key="1">
    <citation type="journal article" date="2018" name="Mol. Biol. Evol.">
        <title>Analysis of the draft genome of the red seaweed Gracilariopsis chorda provides insights into genome size evolution in Rhodophyta.</title>
        <authorList>
            <person name="Lee J."/>
            <person name="Yang E.C."/>
            <person name="Graf L."/>
            <person name="Yang J.H."/>
            <person name="Qiu H."/>
            <person name="Zel Zion U."/>
            <person name="Chan C.X."/>
            <person name="Stephens T.G."/>
            <person name="Weber A.P.M."/>
            <person name="Boo G.H."/>
            <person name="Boo S.M."/>
            <person name="Kim K.M."/>
            <person name="Shin Y."/>
            <person name="Jung M."/>
            <person name="Lee S.J."/>
            <person name="Yim H.S."/>
            <person name="Lee J.H."/>
            <person name="Bhattacharya D."/>
            <person name="Yoon H.S."/>
        </authorList>
    </citation>
    <scope>NUCLEOTIDE SEQUENCE [LARGE SCALE GENOMIC DNA]</scope>
    <source>
        <strain evidence="2 3">SKKU-2015</strain>
        <tissue evidence="2">Whole body</tissue>
    </source>
</reference>
<dbReference type="EMBL" id="NBIV01000015">
    <property type="protein sequence ID" value="PXF48300.1"/>
    <property type="molecule type" value="Genomic_DNA"/>
</dbReference>
<dbReference type="AlphaFoldDB" id="A0A2V3J4K2"/>
<keyword evidence="3" id="KW-1185">Reference proteome</keyword>
<feature type="transmembrane region" description="Helical" evidence="1">
    <location>
        <begin position="42"/>
        <end position="63"/>
    </location>
</feature>
<proteinExistence type="predicted"/>
<sequence>MLNDALSMNDQRLLIELLGNGGEPGSSPSSEIQFEKDQARSLVLLLSLFLVSLLGVVLAWMHYGKDVTEALLAAEPGQARALASCRSKQD</sequence>
<keyword evidence="1" id="KW-1133">Transmembrane helix</keyword>
<accession>A0A2V3J4K2</accession>
<protein>
    <submittedName>
        <fullName evidence="2">Uncharacterized protein</fullName>
    </submittedName>
</protein>